<dbReference type="RefSeq" id="WP_122190259.1">
    <property type="nucleotide sequence ID" value="NZ_RFFH01000011.1"/>
</dbReference>
<dbReference type="Pfam" id="PF00561">
    <property type="entry name" value="Abhydrolase_1"/>
    <property type="match status" value="1"/>
</dbReference>
<name>A0A3M2KXD6_9NOCA</name>
<dbReference type="GO" id="GO:0016787">
    <property type="term" value="F:hydrolase activity"/>
    <property type="evidence" value="ECO:0007669"/>
    <property type="project" value="UniProtKB-KW"/>
</dbReference>
<evidence type="ECO:0000313" key="2">
    <source>
        <dbReference type="EMBL" id="RMI30187.1"/>
    </source>
</evidence>
<comment type="caution">
    <text evidence="2">The sequence shown here is derived from an EMBL/GenBank/DDBJ whole genome shotgun (WGS) entry which is preliminary data.</text>
</comment>
<dbReference type="Gene3D" id="3.40.50.1820">
    <property type="entry name" value="alpha/beta hydrolase"/>
    <property type="match status" value="1"/>
</dbReference>
<evidence type="ECO:0000313" key="3">
    <source>
        <dbReference type="Proteomes" id="UP000279275"/>
    </source>
</evidence>
<protein>
    <submittedName>
        <fullName evidence="2">Alpha/beta hydrolase</fullName>
    </submittedName>
</protein>
<evidence type="ECO:0000259" key="1">
    <source>
        <dbReference type="Pfam" id="PF00561"/>
    </source>
</evidence>
<accession>A0A3M2KXD6</accession>
<dbReference type="InterPro" id="IPR029058">
    <property type="entry name" value="AB_hydrolase_fold"/>
</dbReference>
<gene>
    <name evidence="2" type="ORF">EBN03_23535</name>
</gene>
<reference evidence="2 3" key="1">
    <citation type="submission" date="2018-10" db="EMBL/GenBank/DDBJ databases">
        <title>Isolation from cow dung.</title>
        <authorList>
            <person name="Ling L."/>
        </authorList>
    </citation>
    <scope>NUCLEOTIDE SEQUENCE [LARGE SCALE GENOMIC DNA]</scope>
    <source>
        <strain evidence="2 3">NEAU-LL90</strain>
    </source>
</reference>
<dbReference type="AlphaFoldDB" id="A0A3M2KXD6"/>
<organism evidence="2 3">
    <name type="scientific">Nocardia stercoris</name>
    <dbReference type="NCBI Taxonomy" id="2483361"/>
    <lineage>
        <taxon>Bacteria</taxon>
        <taxon>Bacillati</taxon>
        <taxon>Actinomycetota</taxon>
        <taxon>Actinomycetes</taxon>
        <taxon>Mycobacteriales</taxon>
        <taxon>Nocardiaceae</taxon>
        <taxon>Nocardia</taxon>
    </lineage>
</organism>
<dbReference type="PRINTS" id="PR00412">
    <property type="entry name" value="EPOXHYDRLASE"/>
</dbReference>
<feature type="domain" description="AB hydrolase-1" evidence="1">
    <location>
        <begin position="26"/>
        <end position="280"/>
    </location>
</feature>
<dbReference type="GO" id="GO:0016020">
    <property type="term" value="C:membrane"/>
    <property type="evidence" value="ECO:0007669"/>
    <property type="project" value="TreeGrafter"/>
</dbReference>
<dbReference type="PANTHER" id="PTHR43798">
    <property type="entry name" value="MONOACYLGLYCEROL LIPASE"/>
    <property type="match status" value="1"/>
</dbReference>
<dbReference type="Proteomes" id="UP000279275">
    <property type="component" value="Unassembled WGS sequence"/>
</dbReference>
<dbReference type="InterPro" id="IPR000073">
    <property type="entry name" value="AB_hydrolase_1"/>
</dbReference>
<dbReference type="InterPro" id="IPR050266">
    <property type="entry name" value="AB_hydrolase_sf"/>
</dbReference>
<dbReference type="EMBL" id="RFFH01000011">
    <property type="protein sequence ID" value="RMI30187.1"/>
    <property type="molecule type" value="Genomic_DNA"/>
</dbReference>
<keyword evidence="2" id="KW-0378">Hydrolase</keyword>
<proteinExistence type="predicted"/>
<dbReference type="InterPro" id="IPR000639">
    <property type="entry name" value="Epox_hydrolase-like"/>
</dbReference>
<dbReference type="SUPFAM" id="SSF53474">
    <property type="entry name" value="alpha/beta-Hydrolases"/>
    <property type="match status" value="1"/>
</dbReference>
<sequence>MRPELLESAAPGRDVAALAWGDPGAPVVILVHGFPDTAWTWRYLGPALADQGWRVIAPFTRGYAPTGITGDYDIGALVADVHAVRAAHSRTRPALLVGHDWGGAIVSAVASSDPAGFAAVAILAIPPLPAIVRGALRPRGLLALVRQAPRSWYMAFFQLPGLAERVGPRLFDLLWRAWAPSYDSRADREHLRTALPDRAHRRAAITYYRAMLNPWVRRRAAAGTYRRAFGRLRLPTLYLHGSDDTCGRVDLGDRALDYCPPDSARIVVPDAGHFLHLEAPDRVGELITTWAATHRPTAGSEN</sequence>
<dbReference type="OrthoDB" id="2987348at2"/>
<keyword evidence="3" id="KW-1185">Reference proteome</keyword>
<dbReference type="PANTHER" id="PTHR43798:SF33">
    <property type="entry name" value="HYDROLASE, PUTATIVE (AFU_ORTHOLOGUE AFUA_2G14860)-RELATED"/>
    <property type="match status" value="1"/>
</dbReference>